<dbReference type="GO" id="GO:0046872">
    <property type="term" value="F:metal ion binding"/>
    <property type="evidence" value="ECO:0007669"/>
    <property type="project" value="UniProtKB-KW"/>
</dbReference>
<reference evidence="5 6" key="1">
    <citation type="submission" date="2019-12" db="EMBL/GenBank/DDBJ databases">
        <title>Isolation and characterization of three novel carbon monoxide-oxidizing members of Halobacteria from salione crusts and soils.</title>
        <authorList>
            <person name="Myers M.R."/>
            <person name="King G.M."/>
        </authorList>
    </citation>
    <scope>NUCLEOTIDE SEQUENCE [LARGE SCALE GENOMIC DNA]</scope>
    <source>
        <strain evidence="5 6">PCN9</strain>
    </source>
</reference>
<dbReference type="PANTHER" id="PTHR30502">
    <property type="entry name" value="2-KETO-3-DEOXY-L-RHAMNONATE ALDOLASE"/>
    <property type="match status" value="1"/>
</dbReference>
<feature type="domain" description="HpcH/HpaI aldolase/citrate lyase" evidence="4">
    <location>
        <begin position="25"/>
        <end position="243"/>
    </location>
</feature>
<dbReference type="RefSeq" id="WP_159525604.1">
    <property type="nucleotide sequence ID" value="NZ_WUUU01000025.1"/>
</dbReference>
<dbReference type="InterPro" id="IPR040442">
    <property type="entry name" value="Pyrv_kinase-like_dom_sf"/>
</dbReference>
<keyword evidence="6" id="KW-1185">Reference proteome</keyword>
<protein>
    <submittedName>
        <fullName evidence="5">Aldolase</fullName>
    </submittedName>
</protein>
<dbReference type="InterPro" id="IPR005000">
    <property type="entry name" value="Aldolase/citrate-lyase_domain"/>
</dbReference>
<comment type="similarity">
    <text evidence="1">Belongs to the HpcH/HpaI aldolase family.</text>
</comment>
<evidence type="ECO:0000256" key="2">
    <source>
        <dbReference type="ARBA" id="ARBA00022723"/>
    </source>
</evidence>
<dbReference type="Proteomes" id="UP000471521">
    <property type="component" value="Unassembled WGS sequence"/>
</dbReference>
<organism evidence="5 6">
    <name type="scientific">Halobacterium bonnevillei</name>
    <dbReference type="NCBI Taxonomy" id="2692200"/>
    <lineage>
        <taxon>Archaea</taxon>
        <taxon>Methanobacteriati</taxon>
        <taxon>Methanobacteriota</taxon>
        <taxon>Stenosarchaea group</taxon>
        <taxon>Halobacteria</taxon>
        <taxon>Halobacteriales</taxon>
        <taxon>Halobacteriaceae</taxon>
        <taxon>Halobacterium</taxon>
    </lineage>
</organism>
<keyword evidence="3" id="KW-0456">Lyase</keyword>
<dbReference type="InterPro" id="IPR015813">
    <property type="entry name" value="Pyrv/PenolPyrv_kinase-like_dom"/>
</dbReference>
<evidence type="ECO:0000256" key="1">
    <source>
        <dbReference type="ARBA" id="ARBA00005568"/>
    </source>
</evidence>
<gene>
    <name evidence="5" type="ORF">GRX66_05300</name>
</gene>
<dbReference type="AlphaFoldDB" id="A0A6B0SKI4"/>
<proteinExistence type="inferred from homology"/>
<dbReference type="Gene3D" id="3.20.20.60">
    <property type="entry name" value="Phosphoenolpyruvate-binding domains"/>
    <property type="match status" value="1"/>
</dbReference>
<evidence type="ECO:0000313" key="6">
    <source>
        <dbReference type="Proteomes" id="UP000471521"/>
    </source>
</evidence>
<dbReference type="EMBL" id="WUUU01000025">
    <property type="protein sequence ID" value="MXR20043.1"/>
    <property type="molecule type" value="Genomic_DNA"/>
</dbReference>
<dbReference type="GO" id="GO:0016832">
    <property type="term" value="F:aldehyde-lyase activity"/>
    <property type="evidence" value="ECO:0007669"/>
    <property type="project" value="TreeGrafter"/>
</dbReference>
<accession>A0A6B0SKI4</accession>
<dbReference type="SUPFAM" id="SSF51621">
    <property type="entry name" value="Phosphoenolpyruvate/pyruvate domain"/>
    <property type="match status" value="1"/>
</dbReference>
<evidence type="ECO:0000256" key="3">
    <source>
        <dbReference type="ARBA" id="ARBA00023239"/>
    </source>
</evidence>
<dbReference type="Pfam" id="PF03328">
    <property type="entry name" value="HpcH_HpaI"/>
    <property type="match status" value="1"/>
</dbReference>
<name>A0A6B0SKI4_9EURY</name>
<dbReference type="PANTHER" id="PTHR30502:SF0">
    <property type="entry name" value="PHOSPHOENOLPYRUVATE CARBOXYLASE FAMILY PROTEIN"/>
    <property type="match status" value="1"/>
</dbReference>
<dbReference type="InterPro" id="IPR050251">
    <property type="entry name" value="HpcH-HpaI_aldolase"/>
</dbReference>
<dbReference type="GO" id="GO:0005737">
    <property type="term" value="C:cytoplasm"/>
    <property type="evidence" value="ECO:0007669"/>
    <property type="project" value="TreeGrafter"/>
</dbReference>
<evidence type="ECO:0000313" key="5">
    <source>
        <dbReference type="EMBL" id="MXR20043.1"/>
    </source>
</evidence>
<sequence length="256" mass="27970">MDQHNAFRETIESDGVVLGARSATFSPTVVELYGELGIDFVWLDFEHTGPSPYDSTVFEELTRAAEVGGTELLVRLPSGDPALIRKVLDAGVRNLLIPRVDDAAEVRRAVEATRFVYDGDPGERGKASGRSATWGHATDYVNTEDEQVCIGVMIEKATAVDGLDDILAVPDLGFAFIGPSDLSVQMGYPNDRSNQAVLDRIDDIRRTCLDADVPVGRIKHDPEEAQEAIDDGYQILRIGGELEAVQETLTARLRQL</sequence>
<keyword evidence="2" id="KW-0479">Metal-binding</keyword>
<comment type="caution">
    <text evidence="5">The sequence shown here is derived from an EMBL/GenBank/DDBJ whole genome shotgun (WGS) entry which is preliminary data.</text>
</comment>
<dbReference type="OrthoDB" id="142679at2157"/>
<evidence type="ECO:0000259" key="4">
    <source>
        <dbReference type="Pfam" id="PF03328"/>
    </source>
</evidence>